<keyword evidence="4" id="KW-0472">Membrane</keyword>
<sequence length="527" mass="58937">MTTKLIKNIILSGALLFSVASCTKDLDREPFYDVTSANVYKDFNNYKNVLAKVYAGYAVSGQQGPAGNPDISGLDEGFSNYLRLYFNLQELPTDEAVIGWNDGTLPDLHDMDWTSSNEFIAAMYNRIYYQIALTNEFIRETTDAKLSERGITGENLNNAKRYHAETRFLRALSYWHAMDMYGNVPFVTEQDAVGSFFPKQTTRAELFNYIESELKAIETELAAPGQNEYGRADQAAAWTLLTKLYLNAEVYTGQGRYADAVTYASKVIASTNYALEPQIEKLFRTDNNTSKEIIFPITFDGLKTQSYGGMTYLVHAPVGGNMDPKAFGINGGWSGLRTTKNIVELFANGDARAQFHTNGQALEINDIFTFTDGYPVTKYRNVSSTGVVGSDVTGNFPDTDFPMFRLADVYLMYAEAVLRGAGGGDAATALQYVNRLRERAYGNTSGNITQAQLTLDLLLEERARELKWEMHRRTDLIRFGKFTPGTYVWPWKGGVKEGRGVENFRTLYPVPTTDLTANPNLKQNTGY</sequence>
<evidence type="ECO:0000256" key="5">
    <source>
        <dbReference type="ARBA" id="ARBA00023237"/>
    </source>
</evidence>
<keyword evidence="3 6" id="KW-0732">Signal</keyword>
<name>A0A6C0GM09_9BACT</name>
<dbReference type="CDD" id="cd08977">
    <property type="entry name" value="SusD"/>
    <property type="match status" value="1"/>
</dbReference>
<dbReference type="Gene3D" id="1.25.40.10">
    <property type="entry name" value="Tetratricopeptide repeat domain"/>
    <property type="match status" value="1"/>
</dbReference>
<dbReference type="AlphaFoldDB" id="A0A6C0GM09"/>
<dbReference type="RefSeq" id="WP_162444680.1">
    <property type="nucleotide sequence ID" value="NZ_CP048222.1"/>
</dbReference>
<reference evidence="9 10" key="1">
    <citation type="submission" date="2020-01" db="EMBL/GenBank/DDBJ databases">
        <authorList>
            <person name="Kim M.K."/>
        </authorList>
    </citation>
    <scope>NUCLEOTIDE SEQUENCE [LARGE SCALE GENOMIC DNA]</scope>
    <source>
        <strain evidence="9 10">172606-1</strain>
    </source>
</reference>
<gene>
    <name evidence="9" type="ORF">GXP67_19480</name>
</gene>
<feature type="chain" id="PRO_5025356227" evidence="6">
    <location>
        <begin position="24"/>
        <end position="527"/>
    </location>
</feature>
<feature type="domain" description="SusD-like N-terminal" evidence="8">
    <location>
        <begin position="108"/>
        <end position="246"/>
    </location>
</feature>
<dbReference type="InterPro" id="IPR012944">
    <property type="entry name" value="SusD_RagB_dom"/>
</dbReference>
<dbReference type="Gene3D" id="1.10.3780.10">
    <property type="entry name" value="SusD-like"/>
    <property type="match status" value="1"/>
</dbReference>
<comment type="similarity">
    <text evidence="2">Belongs to the SusD family.</text>
</comment>
<dbReference type="InterPro" id="IPR033985">
    <property type="entry name" value="SusD-like_N"/>
</dbReference>
<feature type="domain" description="RagB/SusD" evidence="7">
    <location>
        <begin position="370"/>
        <end position="527"/>
    </location>
</feature>
<evidence type="ECO:0000313" key="10">
    <source>
        <dbReference type="Proteomes" id="UP000480178"/>
    </source>
</evidence>
<feature type="signal peptide" evidence="6">
    <location>
        <begin position="1"/>
        <end position="23"/>
    </location>
</feature>
<evidence type="ECO:0000256" key="3">
    <source>
        <dbReference type="ARBA" id="ARBA00022729"/>
    </source>
</evidence>
<accession>A0A6C0GM09</accession>
<dbReference type="PROSITE" id="PS51257">
    <property type="entry name" value="PROKAR_LIPOPROTEIN"/>
    <property type="match status" value="1"/>
</dbReference>
<evidence type="ECO:0000256" key="4">
    <source>
        <dbReference type="ARBA" id="ARBA00023136"/>
    </source>
</evidence>
<dbReference type="Proteomes" id="UP000480178">
    <property type="component" value="Chromosome"/>
</dbReference>
<dbReference type="GO" id="GO:0009279">
    <property type="term" value="C:cell outer membrane"/>
    <property type="evidence" value="ECO:0007669"/>
    <property type="project" value="UniProtKB-SubCell"/>
</dbReference>
<evidence type="ECO:0000259" key="7">
    <source>
        <dbReference type="Pfam" id="PF07980"/>
    </source>
</evidence>
<evidence type="ECO:0000256" key="6">
    <source>
        <dbReference type="SAM" id="SignalP"/>
    </source>
</evidence>
<evidence type="ECO:0000256" key="2">
    <source>
        <dbReference type="ARBA" id="ARBA00006275"/>
    </source>
</evidence>
<dbReference type="InterPro" id="IPR011990">
    <property type="entry name" value="TPR-like_helical_dom_sf"/>
</dbReference>
<evidence type="ECO:0000259" key="8">
    <source>
        <dbReference type="Pfam" id="PF14322"/>
    </source>
</evidence>
<dbReference type="Pfam" id="PF07980">
    <property type="entry name" value="SusD_RagB"/>
    <property type="match status" value="1"/>
</dbReference>
<dbReference type="SUPFAM" id="SSF48452">
    <property type="entry name" value="TPR-like"/>
    <property type="match status" value="1"/>
</dbReference>
<keyword evidence="5" id="KW-0998">Cell outer membrane</keyword>
<dbReference type="Gene3D" id="1.25.40.390">
    <property type="match status" value="1"/>
</dbReference>
<comment type="subcellular location">
    <subcellularLocation>
        <location evidence="1">Cell outer membrane</location>
    </subcellularLocation>
</comment>
<protein>
    <submittedName>
        <fullName evidence="9">RagB/SusD family nutrient uptake outer membrane protein</fullName>
    </submittedName>
</protein>
<organism evidence="9 10">
    <name type="scientific">Rhodocytophaga rosea</name>
    <dbReference type="NCBI Taxonomy" id="2704465"/>
    <lineage>
        <taxon>Bacteria</taxon>
        <taxon>Pseudomonadati</taxon>
        <taxon>Bacteroidota</taxon>
        <taxon>Cytophagia</taxon>
        <taxon>Cytophagales</taxon>
        <taxon>Rhodocytophagaceae</taxon>
        <taxon>Rhodocytophaga</taxon>
    </lineage>
</organism>
<keyword evidence="10" id="KW-1185">Reference proteome</keyword>
<evidence type="ECO:0000313" key="9">
    <source>
        <dbReference type="EMBL" id="QHT68670.1"/>
    </source>
</evidence>
<dbReference type="KEGG" id="rhoz:GXP67_19480"/>
<dbReference type="EMBL" id="CP048222">
    <property type="protein sequence ID" value="QHT68670.1"/>
    <property type="molecule type" value="Genomic_DNA"/>
</dbReference>
<evidence type="ECO:0000256" key="1">
    <source>
        <dbReference type="ARBA" id="ARBA00004442"/>
    </source>
</evidence>
<proteinExistence type="inferred from homology"/>
<dbReference type="Pfam" id="PF14322">
    <property type="entry name" value="SusD-like_3"/>
    <property type="match status" value="1"/>
</dbReference>